<keyword evidence="7" id="KW-0812">Transmembrane</keyword>
<feature type="transmembrane region" description="Helical" evidence="7">
    <location>
        <begin position="276"/>
        <end position="301"/>
    </location>
</feature>
<dbReference type="CDD" id="cd06225">
    <property type="entry name" value="HAMP"/>
    <property type="match status" value="1"/>
</dbReference>
<dbReference type="GO" id="GO:0000155">
    <property type="term" value="F:phosphorelay sensor kinase activity"/>
    <property type="evidence" value="ECO:0007669"/>
    <property type="project" value="InterPro"/>
</dbReference>
<dbReference type="AlphaFoldDB" id="A0A1D7QXR4"/>
<keyword evidence="4" id="KW-0808">Transferase</keyword>
<dbReference type="PATRIC" id="fig|632773.3.peg.2513"/>
<comment type="subcellular location">
    <subcellularLocation>
        <location evidence="1">Cell membrane</location>
        <topology evidence="1">Multi-pass membrane protein</topology>
    </subcellularLocation>
</comment>
<keyword evidence="2" id="KW-1003">Cell membrane</keyword>
<sequence length="590" mass="67412">MATLRKIPNTLRNQILILFTTVMIIVLLAVGLLTYNLVTDILKENAEIQLEQTAQEQVNRIDSQFDTIDLISAQIATNSSVQQILTSQREGRMPSFTERQSMQEIANNYQAYTSGVRAFEMYFPNYARLYPLNELMLPGRIDPGWIEEADEQNGRLVWAGADPYDQNAYLTIRQINLMEKDFSLGGYLVTKVNRNYFNVENQLSDYDTNDDQTLTILFDQADQYITSNFTQDVLMDLNVEETERTVQIDGAEYIQVHAESDETGFTLTMYSPVNSLLQGITGIGTAIAVAAIAGTILFMMVSLKISRIITSPVEELTSAMKRTREGELVRTPEISSTKEMNELNHSYNEMVDQTNYLIKAVYEKELIRSRAELKALQAQINPHFLFNTLEALYWSVEEIDQNSAEMIITMSDLFRYTITDHGPDEDWVLLKDEFDHNEDYLKIMKLRFGDDLNWTIDLPLELQDWPIPKLLIQPLVENAVLHGLCNQPERGHISLKASLQSNSQNVLVTIEDDGAGMHEEKLKNLFSDSHDYVSRSGKKHKSIAMHNIMERIIRTYPQLERNEAIVISSIRNKGTTVQLKLPHKGVENDD</sequence>
<accession>A0A1D7QXR4</accession>
<reference evidence="9 10" key="1">
    <citation type="submission" date="2015-08" db="EMBL/GenBank/DDBJ databases">
        <title>The complete genome sequence of Bacillus beveridgei MLTeJB.</title>
        <authorList>
            <person name="Hanson T.E."/>
            <person name="Mesa C."/>
            <person name="Basesman S.M."/>
            <person name="Oremland R.S."/>
        </authorList>
    </citation>
    <scope>NUCLEOTIDE SEQUENCE [LARGE SCALE GENOMIC DNA]</scope>
    <source>
        <strain evidence="9 10">MLTeJB</strain>
    </source>
</reference>
<keyword evidence="10" id="KW-1185">Reference proteome</keyword>
<evidence type="ECO:0000313" key="10">
    <source>
        <dbReference type="Proteomes" id="UP000094463"/>
    </source>
</evidence>
<dbReference type="SUPFAM" id="SSF158472">
    <property type="entry name" value="HAMP domain-like"/>
    <property type="match status" value="1"/>
</dbReference>
<dbReference type="SUPFAM" id="SSF55874">
    <property type="entry name" value="ATPase domain of HSP90 chaperone/DNA topoisomerase II/histidine kinase"/>
    <property type="match status" value="1"/>
</dbReference>
<keyword evidence="5 9" id="KW-0418">Kinase</keyword>
<evidence type="ECO:0000313" key="9">
    <source>
        <dbReference type="EMBL" id="AOM83748.1"/>
    </source>
</evidence>
<feature type="domain" description="HAMP" evidence="8">
    <location>
        <begin position="307"/>
        <end position="359"/>
    </location>
</feature>
<dbReference type="RefSeq" id="WP_232318167.1">
    <property type="nucleotide sequence ID" value="NZ_CP012502.1"/>
</dbReference>
<keyword evidence="6 7" id="KW-0472">Membrane</keyword>
<dbReference type="KEGG" id="bbev:BBEV_2407"/>
<dbReference type="EMBL" id="CP012502">
    <property type="protein sequence ID" value="AOM83748.1"/>
    <property type="molecule type" value="Genomic_DNA"/>
</dbReference>
<dbReference type="InterPro" id="IPR036890">
    <property type="entry name" value="HATPase_C_sf"/>
</dbReference>
<evidence type="ECO:0000256" key="7">
    <source>
        <dbReference type="SAM" id="Phobius"/>
    </source>
</evidence>
<dbReference type="Gene3D" id="3.30.565.10">
    <property type="entry name" value="Histidine kinase-like ATPase, C-terminal domain"/>
    <property type="match status" value="1"/>
</dbReference>
<gene>
    <name evidence="9" type="primary">yesM-2</name>
    <name evidence="9" type="ORF">BBEV_2407</name>
</gene>
<dbReference type="Proteomes" id="UP000094463">
    <property type="component" value="Chromosome"/>
</dbReference>
<evidence type="ECO:0000259" key="8">
    <source>
        <dbReference type="PROSITE" id="PS50885"/>
    </source>
</evidence>
<dbReference type="STRING" id="632773.BBEV_2407"/>
<evidence type="ECO:0000256" key="6">
    <source>
        <dbReference type="ARBA" id="ARBA00023136"/>
    </source>
</evidence>
<organism evidence="9 10">
    <name type="scientific">Salisediminibacterium beveridgei</name>
    <dbReference type="NCBI Taxonomy" id="632773"/>
    <lineage>
        <taxon>Bacteria</taxon>
        <taxon>Bacillati</taxon>
        <taxon>Bacillota</taxon>
        <taxon>Bacilli</taxon>
        <taxon>Bacillales</taxon>
        <taxon>Bacillaceae</taxon>
        <taxon>Salisediminibacterium</taxon>
    </lineage>
</organism>
<evidence type="ECO:0000256" key="1">
    <source>
        <dbReference type="ARBA" id="ARBA00004651"/>
    </source>
</evidence>
<dbReference type="Pfam" id="PF06580">
    <property type="entry name" value="His_kinase"/>
    <property type="match status" value="1"/>
</dbReference>
<keyword evidence="3" id="KW-0597">Phosphoprotein</keyword>
<name>A0A1D7QXR4_9BACI</name>
<dbReference type="InterPro" id="IPR003660">
    <property type="entry name" value="HAMP_dom"/>
</dbReference>
<dbReference type="Pfam" id="PF02518">
    <property type="entry name" value="HATPase_c"/>
    <property type="match status" value="1"/>
</dbReference>
<dbReference type="InterPro" id="IPR003594">
    <property type="entry name" value="HATPase_dom"/>
</dbReference>
<dbReference type="PANTHER" id="PTHR34220:SF7">
    <property type="entry name" value="SENSOR HISTIDINE KINASE YPDA"/>
    <property type="match status" value="1"/>
</dbReference>
<dbReference type="GO" id="GO:0005886">
    <property type="term" value="C:plasma membrane"/>
    <property type="evidence" value="ECO:0007669"/>
    <property type="project" value="UniProtKB-SubCell"/>
</dbReference>
<dbReference type="SMART" id="SM00304">
    <property type="entry name" value="HAMP"/>
    <property type="match status" value="1"/>
</dbReference>
<evidence type="ECO:0000256" key="4">
    <source>
        <dbReference type="ARBA" id="ARBA00022679"/>
    </source>
</evidence>
<dbReference type="InterPro" id="IPR010559">
    <property type="entry name" value="Sig_transdc_His_kin_internal"/>
</dbReference>
<evidence type="ECO:0000256" key="2">
    <source>
        <dbReference type="ARBA" id="ARBA00022475"/>
    </source>
</evidence>
<keyword evidence="7" id="KW-1133">Transmembrane helix</keyword>
<dbReference type="PROSITE" id="PS50885">
    <property type="entry name" value="HAMP"/>
    <property type="match status" value="1"/>
</dbReference>
<dbReference type="InterPro" id="IPR050640">
    <property type="entry name" value="Bact_2-comp_sensor_kinase"/>
</dbReference>
<proteinExistence type="predicted"/>
<feature type="transmembrane region" description="Helical" evidence="7">
    <location>
        <begin position="15"/>
        <end position="38"/>
    </location>
</feature>
<dbReference type="Pfam" id="PF00672">
    <property type="entry name" value="HAMP"/>
    <property type="match status" value="1"/>
</dbReference>
<dbReference type="Gene3D" id="6.10.340.10">
    <property type="match status" value="1"/>
</dbReference>
<protein>
    <submittedName>
        <fullName evidence="9">Two-component sensor histidine kinase</fullName>
    </submittedName>
</protein>
<dbReference type="PANTHER" id="PTHR34220">
    <property type="entry name" value="SENSOR HISTIDINE KINASE YPDA"/>
    <property type="match status" value="1"/>
</dbReference>
<evidence type="ECO:0000256" key="3">
    <source>
        <dbReference type="ARBA" id="ARBA00022553"/>
    </source>
</evidence>
<evidence type="ECO:0000256" key="5">
    <source>
        <dbReference type="ARBA" id="ARBA00022777"/>
    </source>
</evidence>